<proteinExistence type="predicted"/>
<keyword evidence="4" id="KW-1185">Reference proteome</keyword>
<feature type="coiled-coil region" evidence="1">
    <location>
        <begin position="311"/>
        <end position="345"/>
    </location>
</feature>
<evidence type="ECO:0000256" key="1">
    <source>
        <dbReference type="SAM" id="Coils"/>
    </source>
</evidence>
<protein>
    <submittedName>
        <fullName evidence="3">Uncharacterized protein</fullName>
    </submittedName>
</protein>
<evidence type="ECO:0000313" key="3">
    <source>
        <dbReference type="EMBL" id="KAF4502823.1"/>
    </source>
</evidence>
<dbReference type="OrthoDB" id="3886346at2759"/>
<gene>
    <name evidence="3" type="ORF">FAGAP_932</name>
</gene>
<organism evidence="3 4">
    <name type="scientific">Fusarium agapanthi</name>
    <dbReference type="NCBI Taxonomy" id="1803897"/>
    <lineage>
        <taxon>Eukaryota</taxon>
        <taxon>Fungi</taxon>
        <taxon>Dikarya</taxon>
        <taxon>Ascomycota</taxon>
        <taxon>Pezizomycotina</taxon>
        <taxon>Sordariomycetes</taxon>
        <taxon>Hypocreomycetidae</taxon>
        <taxon>Hypocreales</taxon>
        <taxon>Nectriaceae</taxon>
        <taxon>Fusarium</taxon>
        <taxon>Fusarium fujikuroi species complex</taxon>
    </lineage>
</organism>
<evidence type="ECO:0000256" key="2">
    <source>
        <dbReference type="SAM" id="MobiDB-lite"/>
    </source>
</evidence>
<dbReference type="EMBL" id="LUFC02000054">
    <property type="protein sequence ID" value="KAF4502823.1"/>
    <property type="molecule type" value="Genomic_DNA"/>
</dbReference>
<feature type="region of interest" description="Disordered" evidence="2">
    <location>
        <begin position="353"/>
        <end position="416"/>
    </location>
</feature>
<name>A0A9P5EI37_9HYPO</name>
<reference evidence="3" key="1">
    <citation type="submission" date="2020-01" db="EMBL/GenBank/DDBJ databases">
        <title>Identification and distribution of gene clusters putatively required for synthesis of sphingolipid metabolism inhibitors in phylogenetically diverse species of the filamentous fungus Fusarium.</title>
        <authorList>
            <person name="Kim H.-S."/>
            <person name="Busman M."/>
            <person name="Brown D.W."/>
            <person name="Divon H."/>
            <person name="Uhlig S."/>
            <person name="Proctor R.H."/>
        </authorList>
    </citation>
    <scope>NUCLEOTIDE SEQUENCE</scope>
    <source>
        <strain evidence="3">NRRL 31653</strain>
    </source>
</reference>
<sequence>MALDFLKNLVNNVPDWLQKLDDFSGQADRRQTELAAVAPAEGENAKTKSLRNKGSTESLKPKDHPPVVHAEPPTIEDILEDATPENKVQTPVNAEALKEYGSDTDTLVDSGEVPVLSDSPHKNFKLHDATENTANASEKIQVPELRTPDPSHIHNEINTATKRHLEGEYEGNEGREPKSASMMSNEDVPAACRPRKMITVYYDSYIVSFFVGLAKFASSSQNLLRKAKLAARIAWSKKLVEQDMSEGRNNDDALPLLRYMSSRRLSPTSISRPGANNRPPDVYDKLNKRLKFVQSMCEHGAYQFLRDGDCNDEISKVRKRLTEVLEMAKREMERVEREEPELAKERHDMIAGLEEDSPTTTKQDGKLEATDQMGTIEVDPKYADPNIMETDEGIYMEMEPPELQYRSTRVMRSRGP</sequence>
<keyword evidence="1" id="KW-0175">Coiled coil</keyword>
<dbReference type="AlphaFoldDB" id="A0A9P5EI37"/>
<feature type="region of interest" description="Disordered" evidence="2">
    <location>
        <begin position="31"/>
        <end position="70"/>
    </location>
</feature>
<accession>A0A9P5EI37</accession>
<comment type="caution">
    <text evidence="3">The sequence shown here is derived from an EMBL/GenBank/DDBJ whole genome shotgun (WGS) entry which is preliminary data.</text>
</comment>
<dbReference type="Proteomes" id="UP000737391">
    <property type="component" value="Unassembled WGS sequence"/>
</dbReference>
<evidence type="ECO:0000313" key="4">
    <source>
        <dbReference type="Proteomes" id="UP000737391"/>
    </source>
</evidence>